<feature type="chain" id="PRO_5040223101" evidence="1">
    <location>
        <begin position="21"/>
        <end position="308"/>
    </location>
</feature>
<name>A0A9P6H1M6_9MICR</name>
<proteinExistence type="predicted"/>
<protein>
    <submittedName>
        <fullName evidence="2">Uncharacterized protein</fullName>
    </submittedName>
</protein>
<evidence type="ECO:0000256" key="1">
    <source>
        <dbReference type="SAM" id="SignalP"/>
    </source>
</evidence>
<reference evidence="2 3" key="1">
    <citation type="journal article" date="2020" name="Genome Biol. Evol.">
        <title>Comparative genomics of strictly vertically transmitted, feminizing microsporidia endosymbionts of amphipod crustaceans.</title>
        <authorList>
            <person name="Cormier A."/>
            <person name="Chebbi M.A."/>
            <person name="Giraud I."/>
            <person name="Wattier R."/>
            <person name="Teixeira M."/>
            <person name="Gilbert C."/>
            <person name="Rigaud T."/>
            <person name="Cordaux R."/>
        </authorList>
    </citation>
    <scope>NUCLEOTIDE SEQUENCE [LARGE SCALE GENOMIC DNA]</scope>
    <source>
        <strain evidence="2 3">Ou3-Ou53</strain>
    </source>
</reference>
<dbReference type="AlphaFoldDB" id="A0A9P6H1M6"/>
<sequence length="308" mass="37073">MLIPCSLVIVFLCITRGKTAVQYKEANAIISQNKDIITEEQPSRDLRSEIMENCRPGLKSREYKKMRESFKNKVYKNHPEKRETPTLFKDQPNDKDFKLFFYDPEISKDPDLKLEYKLIEYELITGFAHPILVFKKFQGILTEIKSFIETMNLEDTNLCNLKTTTQIKNEQLCESLNILRDYFLKFLQLVKNSKKKFTYKWEKCDYDLYIDAIKQLICTEEELQTNTIFFFMKNMKLDGCHEMAYNLVYRLNDKNIAETHLYLIPFFFNFDPKFNYDQINNKSVDFWRHLQSKKYLMFYLLSNLYFHI</sequence>
<keyword evidence="3" id="KW-1185">Reference proteome</keyword>
<evidence type="ECO:0000313" key="3">
    <source>
        <dbReference type="Proteomes" id="UP000740883"/>
    </source>
</evidence>
<comment type="caution">
    <text evidence="2">The sequence shown here is derived from an EMBL/GenBank/DDBJ whole genome shotgun (WGS) entry which is preliminary data.</text>
</comment>
<keyword evidence="1" id="KW-0732">Signal</keyword>
<gene>
    <name evidence="2" type="ORF">NGRA_0275</name>
</gene>
<organism evidence="2 3">
    <name type="scientific">Nosema granulosis</name>
    <dbReference type="NCBI Taxonomy" id="83296"/>
    <lineage>
        <taxon>Eukaryota</taxon>
        <taxon>Fungi</taxon>
        <taxon>Fungi incertae sedis</taxon>
        <taxon>Microsporidia</taxon>
        <taxon>Nosematidae</taxon>
        <taxon>Nosema</taxon>
    </lineage>
</organism>
<dbReference type="EMBL" id="SBJO01000009">
    <property type="protein sequence ID" value="KAF9764772.1"/>
    <property type="molecule type" value="Genomic_DNA"/>
</dbReference>
<evidence type="ECO:0000313" key="2">
    <source>
        <dbReference type="EMBL" id="KAF9764772.1"/>
    </source>
</evidence>
<feature type="signal peptide" evidence="1">
    <location>
        <begin position="1"/>
        <end position="20"/>
    </location>
</feature>
<dbReference type="Proteomes" id="UP000740883">
    <property type="component" value="Unassembled WGS sequence"/>
</dbReference>
<accession>A0A9P6H1M6</accession>